<keyword evidence="2" id="KW-1133">Transmembrane helix</keyword>
<evidence type="ECO:0000256" key="1">
    <source>
        <dbReference type="SAM" id="MobiDB-lite"/>
    </source>
</evidence>
<gene>
    <name evidence="4" type="ORF">QCA50_014621</name>
</gene>
<accession>A0AAW0FNZ5</accession>
<organism evidence="4 5">
    <name type="scientific">Cerrena zonata</name>
    <dbReference type="NCBI Taxonomy" id="2478898"/>
    <lineage>
        <taxon>Eukaryota</taxon>
        <taxon>Fungi</taxon>
        <taxon>Dikarya</taxon>
        <taxon>Basidiomycota</taxon>
        <taxon>Agaricomycotina</taxon>
        <taxon>Agaricomycetes</taxon>
        <taxon>Polyporales</taxon>
        <taxon>Cerrenaceae</taxon>
        <taxon>Cerrena</taxon>
    </lineage>
</organism>
<dbReference type="CDD" id="cd20071">
    <property type="entry name" value="SET_SMYD"/>
    <property type="match status" value="1"/>
</dbReference>
<dbReference type="AlphaFoldDB" id="A0AAW0FNZ5"/>
<feature type="domain" description="SET" evidence="3">
    <location>
        <begin position="90"/>
        <end position="213"/>
    </location>
</feature>
<keyword evidence="2" id="KW-0812">Transmembrane</keyword>
<dbReference type="InterPro" id="IPR053185">
    <property type="entry name" value="SET_domain_protein"/>
</dbReference>
<feature type="region of interest" description="Disordered" evidence="1">
    <location>
        <begin position="1"/>
        <end position="24"/>
    </location>
</feature>
<dbReference type="Gene3D" id="2.170.270.10">
    <property type="entry name" value="SET domain"/>
    <property type="match status" value="1"/>
</dbReference>
<keyword evidence="2" id="KW-0472">Membrane</keyword>
<dbReference type="PANTHER" id="PTHR47332">
    <property type="entry name" value="SET DOMAIN-CONTAINING PROTEIN 5"/>
    <property type="match status" value="1"/>
</dbReference>
<evidence type="ECO:0000313" key="5">
    <source>
        <dbReference type="Proteomes" id="UP001385951"/>
    </source>
</evidence>
<feature type="compositionally biased region" description="Basic and acidic residues" evidence="1">
    <location>
        <begin position="14"/>
        <end position="24"/>
    </location>
</feature>
<comment type="caution">
    <text evidence="4">The sequence shown here is derived from an EMBL/GenBank/DDBJ whole genome shotgun (WGS) entry which is preliminary data.</text>
</comment>
<dbReference type="PANTHER" id="PTHR47332:SF4">
    <property type="entry name" value="SET DOMAIN-CONTAINING PROTEIN 5"/>
    <property type="match status" value="1"/>
</dbReference>
<evidence type="ECO:0000313" key="4">
    <source>
        <dbReference type="EMBL" id="KAK7682416.1"/>
    </source>
</evidence>
<name>A0AAW0FNZ5_9APHY</name>
<dbReference type="EMBL" id="JASBNA010000036">
    <property type="protein sequence ID" value="KAK7682416.1"/>
    <property type="molecule type" value="Genomic_DNA"/>
</dbReference>
<proteinExistence type="predicted"/>
<protein>
    <recommendedName>
        <fullName evidence="3">SET domain-containing protein</fullName>
    </recommendedName>
</protein>
<keyword evidence="5" id="KW-1185">Reference proteome</keyword>
<dbReference type="SUPFAM" id="SSF82199">
    <property type="entry name" value="SET domain"/>
    <property type="match status" value="1"/>
</dbReference>
<evidence type="ECO:0000256" key="2">
    <source>
        <dbReference type="SAM" id="Phobius"/>
    </source>
</evidence>
<dbReference type="Pfam" id="PF00856">
    <property type="entry name" value="SET"/>
    <property type="match status" value="1"/>
</dbReference>
<feature type="transmembrane region" description="Helical" evidence="2">
    <location>
        <begin position="37"/>
        <end position="59"/>
    </location>
</feature>
<dbReference type="InterPro" id="IPR001214">
    <property type="entry name" value="SET_dom"/>
</dbReference>
<evidence type="ECO:0000259" key="3">
    <source>
        <dbReference type="Pfam" id="PF00856"/>
    </source>
</evidence>
<reference evidence="4 5" key="1">
    <citation type="submission" date="2022-09" db="EMBL/GenBank/DDBJ databases">
        <authorList>
            <person name="Palmer J.M."/>
        </authorList>
    </citation>
    <scope>NUCLEOTIDE SEQUENCE [LARGE SCALE GENOMIC DNA]</scope>
    <source>
        <strain evidence="4 5">DSM 7382</strain>
    </source>
</reference>
<sequence length="251" mass="28218">MAGTSTLRRRKDNKRKEDEKDDSLKVETTIQKSNVTALTHVLFVTVLLGACIFTAYRLFPHFFWEETANGIQLEREVQLPFKVVDLPGKGKGVIATRDIAQGELLFREEPLFLVPTSTRLTPTQRQQFYNLSYVNLPSNLIPDSPEYHEAISLAIFQTNSIAAGNGQAGIFPRVARLNHGCSKAFNSVYSWRANEGGRGLIVVHALKRIKEGEVRGPLGLLVITKYLMTDGMGQELLTTYLDTKRPRDARR</sequence>
<dbReference type="Proteomes" id="UP001385951">
    <property type="component" value="Unassembled WGS sequence"/>
</dbReference>
<dbReference type="InterPro" id="IPR046341">
    <property type="entry name" value="SET_dom_sf"/>
</dbReference>